<protein>
    <recommendedName>
        <fullName evidence="5">RING-type E3 ubiquitin transferase</fullName>
        <ecNumber evidence="5">2.3.2.27</ecNumber>
    </recommendedName>
</protein>
<gene>
    <name evidence="18" type="primary">LOC120055257</name>
</gene>
<keyword evidence="6" id="KW-0808">Transferase</keyword>
<evidence type="ECO:0000256" key="11">
    <source>
        <dbReference type="ARBA" id="ARBA00022989"/>
    </source>
</evidence>
<evidence type="ECO:0000256" key="6">
    <source>
        <dbReference type="ARBA" id="ARBA00022679"/>
    </source>
</evidence>
<organism evidence="17 18">
    <name type="scientific">Salvelinus namaycush</name>
    <name type="common">Lake trout</name>
    <name type="synonym">Salmo namaycush</name>
    <dbReference type="NCBI Taxonomy" id="8040"/>
    <lineage>
        <taxon>Eukaryota</taxon>
        <taxon>Metazoa</taxon>
        <taxon>Chordata</taxon>
        <taxon>Craniata</taxon>
        <taxon>Vertebrata</taxon>
        <taxon>Euteleostomi</taxon>
        <taxon>Actinopterygii</taxon>
        <taxon>Neopterygii</taxon>
        <taxon>Teleostei</taxon>
        <taxon>Protacanthopterygii</taxon>
        <taxon>Salmoniformes</taxon>
        <taxon>Salmonidae</taxon>
        <taxon>Salmoninae</taxon>
        <taxon>Salvelinus</taxon>
    </lineage>
</organism>
<feature type="domain" description="RING-type" evidence="16">
    <location>
        <begin position="48"/>
        <end position="91"/>
    </location>
</feature>
<dbReference type="SUPFAM" id="SSF57850">
    <property type="entry name" value="RING/U-box"/>
    <property type="match status" value="1"/>
</dbReference>
<dbReference type="PANTHER" id="PTHR22791">
    <property type="entry name" value="RING-TYPE DOMAIN-CONTAINING PROTEIN"/>
    <property type="match status" value="1"/>
</dbReference>
<dbReference type="InterPro" id="IPR045744">
    <property type="entry name" value="RNF152_C"/>
</dbReference>
<dbReference type="InterPro" id="IPR018957">
    <property type="entry name" value="Znf_C3HC4_RING-type"/>
</dbReference>
<keyword evidence="12 15" id="KW-0472">Membrane</keyword>
<evidence type="ECO:0000256" key="5">
    <source>
        <dbReference type="ARBA" id="ARBA00012483"/>
    </source>
</evidence>
<comment type="catalytic activity">
    <reaction evidence="1">
        <text>S-ubiquitinyl-[E2 ubiquitin-conjugating enzyme]-L-cysteine + [acceptor protein]-L-lysine = [E2 ubiquitin-conjugating enzyme]-L-cysteine + N(6)-ubiquitinyl-[acceptor protein]-L-lysine.</text>
        <dbReference type="EC" id="2.3.2.27"/>
    </reaction>
</comment>
<dbReference type="FunFam" id="3.30.40.10:FF:000197">
    <property type="entry name" value="E3 ubiquitin-protein ligase RNF152"/>
    <property type="match status" value="1"/>
</dbReference>
<evidence type="ECO:0000259" key="16">
    <source>
        <dbReference type="PROSITE" id="PS50089"/>
    </source>
</evidence>
<dbReference type="Gene3D" id="3.30.40.10">
    <property type="entry name" value="Zinc/RING finger domain, C3HC4 (zinc finger)"/>
    <property type="match status" value="1"/>
</dbReference>
<evidence type="ECO:0000256" key="3">
    <source>
        <dbReference type="ARBA" id="ARBA00004906"/>
    </source>
</evidence>
<reference evidence="18" key="1">
    <citation type="submission" date="2025-08" db="UniProtKB">
        <authorList>
            <consortium name="RefSeq"/>
        </authorList>
    </citation>
    <scope>IDENTIFICATION</scope>
    <source>
        <tissue evidence="18">White muscle</tissue>
    </source>
</reference>
<keyword evidence="7 15" id="KW-0812">Transmembrane</keyword>
<proteinExistence type="inferred from homology"/>
<keyword evidence="8" id="KW-0479">Metal-binding</keyword>
<evidence type="ECO:0000256" key="15">
    <source>
        <dbReference type="SAM" id="Phobius"/>
    </source>
</evidence>
<keyword evidence="9 13" id="KW-0863">Zinc-finger</keyword>
<evidence type="ECO:0000256" key="12">
    <source>
        <dbReference type="ARBA" id="ARBA00023136"/>
    </source>
</evidence>
<evidence type="ECO:0000256" key="7">
    <source>
        <dbReference type="ARBA" id="ARBA00022692"/>
    </source>
</evidence>
<dbReference type="PANTHER" id="PTHR22791:SF6">
    <property type="entry name" value="RING-TYPE DOMAIN-CONTAINING PROTEIN"/>
    <property type="match status" value="1"/>
</dbReference>
<evidence type="ECO:0000256" key="1">
    <source>
        <dbReference type="ARBA" id="ARBA00000900"/>
    </source>
</evidence>
<comment type="subcellular location">
    <subcellularLocation>
        <location evidence="2">Lysosome membrane</location>
        <topology evidence="2">Single-pass membrane protein</topology>
    </subcellularLocation>
</comment>
<dbReference type="Pfam" id="PF19325">
    <property type="entry name" value="RNF152_C"/>
    <property type="match status" value="1"/>
</dbReference>
<evidence type="ECO:0000256" key="9">
    <source>
        <dbReference type="ARBA" id="ARBA00022771"/>
    </source>
</evidence>
<dbReference type="Pfam" id="PF00097">
    <property type="entry name" value="zf-C3HC4"/>
    <property type="match status" value="1"/>
</dbReference>
<dbReference type="SMART" id="SM00184">
    <property type="entry name" value="RING"/>
    <property type="match status" value="1"/>
</dbReference>
<dbReference type="EC" id="2.3.2.27" evidence="5"/>
<evidence type="ECO:0000313" key="18">
    <source>
        <dbReference type="RefSeq" id="XP_038859071.1"/>
    </source>
</evidence>
<name>A0A8U1BKP6_SALNM</name>
<evidence type="ECO:0000256" key="2">
    <source>
        <dbReference type="ARBA" id="ARBA00004363"/>
    </source>
</evidence>
<comment type="pathway">
    <text evidence="3">Protein modification; protein ubiquitination.</text>
</comment>
<dbReference type="GO" id="GO:0016567">
    <property type="term" value="P:protein ubiquitination"/>
    <property type="evidence" value="ECO:0007669"/>
    <property type="project" value="TreeGrafter"/>
</dbReference>
<dbReference type="PROSITE" id="PS50089">
    <property type="entry name" value="ZF_RING_2"/>
    <property type="match status" value="1"/>
</dbReference>
<dbReference type="KEGG" id="snh:120055257"/>
<dbReference type="GO" id="GO:0061630">
    <property type="term" value="F:ubiquitin protein ligase activity"/>
    <property type="evidence" value="ECO:0007669"/>
    <property type="project" value="UniProtKB-EC"/>
</dbReference>
<evidence type="ECO:0000313" key="17">
    <source>
        <dbReference type="Proteomes" id="UP000808372"/>
    </source>
</evidence>
<dbReference type="Proteomes" id="UP000808372">
    <property type="component" value="Chromosome 11"/>
</dbReference>
<keyword evidence="17" id="KW-1185">Reference proteome</keyword>
<evidence type="ECO:0000256" key="8">
    <source>
        <dbReference type="ARBA" id="ARBA00022723"/>
    </source>
</evidence>
<comment type="similarity">
    <text evidence="4">Belongs to the RNF152 family.</text>
</comment>
<dbReference type="RefSeq" id="XP_038859071.1">
    <property type="nucleotide sequence ID" value="XM_039003143.1"/>
</dbReference>
<keyword evidence="11 15" id="KW-1133">Transmembrane helix</keyword>
<feature type="region of interest" description="Disordered" evidence="14">
    <location>
        <begin position="160"/>
        <end position="185"/>
    </location>
</feature>
<dbReference type="InterPro" id="IPR001841">
    <property type="entry name" value="Znf_RING"/>
</dbReference>
<sequence>MCNGSLICILILREQDCLWFDILCLSLTQQTKLMIMEPVSQQNPMLECQICLNYYNLRRRPKLLDCQHTCCSVCLTQMKMSLSELRCPWCRSVTTLPPGVSSSQLPDDPDIMAVISVPSPPEYTPVFFKQLPSNTCYLSIDHQERATVPGEHSGRHLLAGQTKGMSPVPVSDEGSPGLGEEHGEREEGCCKSSFTTRAGLVVLLGFVLLLLVYIVLYNMKCIYKRFTMISCA</sequence>
<evidence type="ECO:0000256" key="13">
    <source>
        <dbReference type="PROSITE-ProRule" id="PRU00175"/>
    </source>
</evidence>
<dbReference type="AlphaFoldDB" id="A0A8U1BKP6"/>
<dbReference type="GeneID" id="120055257"/>
<dbReference type="InterPro" id="IPR051435">
    <property type="entry name" value="RING_finger_E3_ubiq-ligases"/>
</dbReference>
<feature type="transmembrane region" description="Helical" evidence="15">
    <location>
        <begin position="198"/>
        <end position="219"/>
    </location>
</feature>
<accession>A0A8U1BKP6</accession>
<evidence type="ECO:0000256" key="10">
    <source>
        <dbReference type="ARBA" id="ARBA00022833"/>
    </source>
</evidence>
<dbReference type="GO" id="GO:0008270">
    <property type="term" value="F:zinc ion binding"/>
    <property type="evidence" value="ECO:0007669"/>
    <property type="project" value="UniProtKB-KW"/>
</dbReference>
<dbReference type="InterPro" id="IPR013083">
    <property type="entry name" value="Znf_RING/FYVE/PHD"/>
</dbReference>
<evidence type="ECO:0000256" key="4">
    <source>
        <dbReference type="ARBA" id="ARBA00007082"/>
    </source>
</evidence>
<dbReference type="GO" id="GO:0005765">
    <property type="term" value="C:lysosomal membrane"/>
    <property type="evidence" value="ECO:0007669"/>
    <property type="project" value="UniProtKB-SubCell"/>
</dbReference>
<keyword evidence="10" id="KW-0862">Zinc</keyword>
<evidence type="ECO:0000256" key="14">
    <source>
        <dbReference type="SAM" id="MobiDB-lite"/>
    </source>
</evidence>